<organism evidence="2">
    <name type="scientific">marine metagenome</name>
    <dbReference type="NCBI Taxonomy" id="408172"/>
    <lineage>
        <taxon>unclassified sequences</taxon>
        <taxon>metagenomes</taxon>
        <taxon>ecological metagenomes</taxon>
    </lineage>
</organism>
<reference evidence="2" key="1">
    <citation type="submission" date="2018-05" db="EMBL/GenBank/DDBJ databases">
        <authorList>
            <person name="Lanie J.A."/>
            <person name="Ng W.-L."/>
            <person name="Kazmierczak K.M."/>
            <person name="Andrzejewski T.M."/>
            <person name="Davidsen T.M."/>
            <person name="Wayne K.J."/>
            <person name="Tettelin H."/>
            <person name="Glass J.I."/>
            <person name="Rusch D."/>
            <person name="Podicherti R."/>
            <person name="Tsui H.-C.T."/>
            <person name="Winkler M.E."/>
        </authorList>
    </citation>
    <scope>NUCLEOTIDE SEQUENCE</scope>
</reference>
<proteinExistence type="predicted"/>
<dbReference type="EMBL" id="UINC01007288">
    <property type="protein sequence ID" value="SVA32480.1"/>
    <property type="molecule type" value="Genomic_DNA"/>
</dbReference>
<feature type="domain" description="FAD dependent oxidoreductase" evidence="1">
    <location>
        <begin position="10"/>
        <end position="222"/>
    </location>
</feature>
<gene>
    <name evidence="2" type="ORF">METZ01_LOCUS85334</name>
</gene>
<protein>
    <recommendedName>
        <fullName evidence="1">FAD dependent oxidoreductase domain-containing protein</fullName>
    </recommendedName>
</protein>
<dbReference type="PANTHER" id="PTHR13847:SF193">
    <property type="entry name" value="PYRUVATE DEHYDROGENASE PHOSPHATASE REGULATORY SUBUNIT, MITOCHONDRIAL"/>
    <property type="match status" value="1"/>
</dbReference>
<accession>A0A381UWI0</accession>
<dbReference type="Gene3D" id="3.30.9.10">
    <property type="entry name" value="D-Amino Acid Oxidase, subunit A, domain 2"/>
    <property type="match status" value="1"/>
</dbReference>
<sequence length="225" mass="24557">MVGQLRSSANITQVLKNSVDLYRKIELETGQATGWKMNGGMRLACTKDRWTELKRQATTAHSFGLDMELLSPQEAKELWPLMETDDLVGAAYLPTDGQINPSDITQALARGARRRGVKIIEETKVTGIRTENTGISGCRKVAAVQTEGGEILCEKIINCAGQWANAVGQMAGVSVPLVSVQHQYLVTEPIEGITNDLPTLRDPDKLTYWKEDVGGLAMGGYEPNP</sequence>
<dbReference type="SUPFAM" id="SSF51905">
    <property type="entry name" value="FAD/NAD(P)-binding domain"/>
    <property type="match status" value="1"/>
</dbReference>
<dbReference type="Pfam" id="PF01266">
    <property type="entry name" value="DAO"/>
    <property type="match status" value="1"/>
</dbReference>
<feature type="non-terminal residue" evidence="2">
    <location>
        <position position="225"/>
    </location>
</feature>
<dbReference type="PANTHER" id="PTHR13847">
    <property type="entry name" value="SARCOSINE DEHYDROGENASE-RELATED"/>
    <property type="match status" value="1"/>
</dbReference>
<evidence type="ECO:0000259" key="1">
    <source>
        <dbReference type="Pfam" id="PF01266"/>
    </source>
</evidence>
<evidence type="ECO:0000313" key="2">
    <source>
        <dbReference type="EMBL" id="SVA32480.1"/>
    </source>
</evidence>
<name>A0A381UWI0_9ZZZZ</name>
<dbReference type="Gene3D" id="3.50.50.60">
    <property type="entry name" value="FAD/NAD(P)-binding domain"/>
    <property type="match status" value="1"/>
</dbReference>
<dbReference type="InterPro" id="IPR036188">
    <property type="entry name" value="FAD/NAD-bd_sf"/>
</dbReference>
<dbReference type="AlphaFoldDB" id="A0A381UWI0"/>
<dbReference type="InterPro" id="IPR006076">
    <property type="entry name" value="FAD-dep_OxRdtase"/>
</dbReference>
<dbReference type="GO" id="GO:0005759">
    <property type="term" value="C:mitochondrial matrix"/>
    <property type="evidence" value="ECO:0007669"/>
    <property type="project" value="TreeGrafter"/>
</dbReference>